<dbReference type="PROSITE" id="PS50885">
    <property type="entry name" value="HAMP"/>
    <property type="match status" value="1"/>
</dbReference>
<dbReference type="RefSeq" id="WP_136571828.1">
    <property type="nucleotide sequence ID" value="NZ_STFG01000001.1"/>
</dbReference>
<evidence type="ECO:0000313" key="15">
    <source>
        <dbReference type="Proteomes" id="UP000308917"/>
    </source>
</evidence>
<evidence type="ECO:0000256" key="2">
    <source>
        <dbReference type="ARBA" id="ARBA00004370"/>
    </source>
</evidence>
<dbReference type="InterPro" id="IPR005467">
    <property type="entry name" value="His_kinase_dom"/>
</dbReference>
<dbReference type="InterPro" id="IPR003660">
    <property type="entry name" value="HAMP_dom"/>
</dbReference>
<feature type="transmembrane region" description="Helical" evidence="11">
    <location>
        <begin position="159"/>
        <end position="180"/>
    </location>
</feature>
<dbReference type="PANTHER" id="PTHR45436">
    <property type="entry name" value="SENSOR HISTIDINE KINASE YKOH"/>
    <property type="match status" value="1"/>
</dbReference>
<dbReference type="PROSITE" id="PS50109">
    <property type="entry name" value="HIS_KIN"/>
    <property type="match status" value="1"/>
</dbReference>
<proteinExistence type="predicted"/>
<comment type="catalytic activity">
    <reaction evidence="1">
        <text>ATP + protein L-histidine = ADP + protein N-phospho-L-histidine.</text>
        <dbReference type="EC" id="2.7.13.3"/>
    </reaction>
</comment>
<dbReference type="CDD" id="cd00075">
    <property type="entry name" value="HATPase"/>
    <property type="match status" value="1"/>
</dbReference>
<dbReference type="PANTHER" id="PTHR45436:SF5">
    <property type="entry name" value="SENSOR HISTIDINE KINASE TRCS"/>
    <property type="match status" value="1"/>
</dbReference>
<gene>
    <name evidence="14" type="ORF">E9531_00760</name>
</gene>
<evidence type="ECO:0000256" key="4">
    <source>
        <dbReference type="ARBA" id="ARBA00022553"/>
    </source>
</evidence>
<keyword evidence="8 11" id="KW-1133">Transmembrane helix</keyword>
<dbReference type="OrthoDB" id="9804645at2"/>
<dbReference type="Gene3D" id="1.10.287.130">
    <property type="match status" value="1"/>
</dbReference>
<dbReference type="EMBL" id="STFG01000001">
    <property type="protein sequence ID" value="THU05116.1"/>
    <property type="molecule type" value="Genomic_DNA"/>
</dbReference>
<sequence>MTRLRVPRSIQSRMLLVLVPLLLGISLGVAWYLQQPRDAIRRSMLFLQLPEITQKFEQSLNPADLPAQFMGGRLVYTLYAANGQLQWVYPSDERPRRLRLTRIENEQHLWRWHLRDVGHTINTPVYLADGRILMVSKTDTAERAAIHAVLQARVLHSQLVLLPLAALMAALLMVVVHWALRPARRAAEIAAAITPQTPQRIPTANLPSEILPLAQSANAAMDRLQEALAREHRVLADGAHEMRTPLTVLDLRLQRLQSGLDNDWRGVNTAMRNMRKLVDQLLLLSRQAQPTHTPQASCNLVHVVRDAVALMYPLAQSQDREMALEAPETLPAVYGQDHVLQEAVLCALENAIVHGQGAIELRLYAIDADLNSSTDNSASCAHFNHNPSVVLDVMDQGQGISLDQQEPYFSRFHKGQQNSSGSGLGLAIARRVMDNHGGSIAFIQQSPCVLRLQFCQANTTGKSATNTTNARAS</sequence>
<keyword evidence="5" id="KW-0808">Transferase</keyword>
<dbReference type="AlphaFoldDB" id="A0A4V4GS85"/>
<comment type="caution">
    <text evidence="14">The sequence shown here is derived from an EMBL/GenBank/DDBJ whole genome shotgun (WGS) entry which is preliminary data.</text>
</comment>
<dbReference type="Proteomes" id="UP000308917">
    <property type="component" value="Unassembled WGS sequence"/>
</dbReference>
<dbReference type="SMART" id="SM00388">
    <property type="entry name" value="HisKA"/>
    <property type="match status" value="1"/>
</dbReference>
<feature type="domain" description="Histidine kinase" evidence="12">
    <location>
        <begin position="237"/>
        <end position="440"/>
    </location>
</feature>
<evidence type="ECO:0000259" key="12">
    <source>
        <dbReference type="PROSITE" id="PS50109"/>
    </source>
</evidence>
<dbReference type="SUPFAM" id="SSF55874">
    <property type="entry name" value="ATPase domain of HSP90 chaperone/DNA topoisomerase II/histidine kinase"/>
    <property type="match status" value="1"/>
</dbReference>
<evidence type="ECO:0000256" key="6">
    <source>
        <dbReference type="ARBA" id="ARBA00022692"/>
    </source>
</evidence>
<dbReference type="InterPro" id="IPR036097">
    <property type="entry name" value="HisK_dim/P_sf"/>
</dbReference>
<evidence type="ECO:0000313" key="14">
    <source>
        <dbReference type="EMBL" id="THU05116.1"/>
    </source>
</evidence>
<dbReference type="InterPro" id="IPR050428">
    <property type="entry name" value="TCS_sensor_his_kinase"/>
</dbReference>
<reference evidence="14 15" key="1">
    <citation type="journal article" date="2015" name="Antonie Van Leeuwenhoek">
        <title>Lampropedia puyangensis sp. nov., isolated from symptomatic bark of Populus ? euramericana canker and emended description of Lampropedia hyalina (Ehrenberg 1832) Lee et al. 2004.</title>
        <authorList>
            <person name="Li Y."/>
            <person name="Wang T."/>
            <person name="Piao C.G."/>
            <person name="Wang L.F."/>
            <person name="Tian G.Z."/>
            <person name="Zhu T.H."/>
            <person name="Guo M.W."/>
        </authorList>
    </citation>
    <scope>NUCLEOTIDE SEQUENCE [LARGE SCALE GENOMIC DNA]</scope>
    <source>
        <strain evidence="14 15">2-bin</strain>
    </source>
</reference>
<comment type="subcellular location">
    <subcellularLocation>
        <location evidence="2">Membrane</location>
    </subcellularLocation>
</comment>
<keyword evidence="7 14" id="KW-0418">Kinase</keyword>
<name>A0A4V4GS85_9BURK</name>
<dbReference type="Gene3D" id="3.30.565.10">
    <property type="entry name" value="Histidine kinase-like ATPase, C-terminal domain"/>
    <property type="match status" value="1"/>
</dbReference>
<dbReference type="EC" id="2.7.13.3" evidence="3"/>
<dbReference type="SMART" id="SM00387">
    <property type="entry name" value="HATPase_c"/>
    <property type="match status" value="1"/>
</dbReference>
<keyword evidence="9" id="KW-0902">Two-component regulatory system</keyword>
<evidence type="ECO:0000256" key="5">
    <source>
        <dbReference type="ARBA" id="ARBA00022679"/>
    </source>
</evidence>
<feature type="domain" description="HAMP" evidence="13">
    <location>
        <begin position="177"/>
        <end position="229"/>
    </location>
</feature>
<dbReference type="Pfam" id="PF00512">
    <property type="entry name" value="HisKA"/>
    <property type="match status" value="1"/>
</dbReference>
<dbReference type="SUPFAM" id="SSF47384">
    <property type="entry name" value="Homodimeric domain of signal transducing histidine kinase"/>
    <property type="match status" value="1"/>
</dbReference>
<dbReference type="Pfam" id="PF02518">
    <property type="entry name" value="HATPase_c"/>
    <property type="match status" value="1"/>
</dbReference>
<keyword evidence="10 11" id="KW-0472">Membrane</keyword>
<evidence type="ECO:0000256" key="8">
    <source>
        <dbReference type="ARBA" id="ARBA00022989"/>
    </source>
</evidence>
<evidence type="ECO:0000256" key="7">
    <source>
        <dbReference type="ARBA" id="ARBA00022777"/>
    </source>
</evidence>
<protein>
    <recommendedName>
        <fullName evidence="3">histidine kinase</fullName>
        <ecNumber evidence="3">2.7.13.3</ecNumber>
    </recommendedName>
</protein>
<dbReference type="GO" id="GO:0016020">
    <property type="term" value="C:membrane"/>
    <property type="evidence" value="ECO:0007669"/>
    <property type="project" value="UniProtKB-SubCell"/>
</dbReference>
<dbReference type="CDD" id="cd00082">
    <property type="entry name" value="HisKA"/>
    <property type="match status" value="1"/>
</dbReference>
<dbReference type="GO" id="GO:0000155">
    <property type="term" value="F:phosphorelay sensor kinase activity"/>
    <property type="evidence" value="ECO:0007669"/>
    <property type="project" value="InterPro"/>
</dbReference>
<evidence type="ECO:0000256" key="10">
    <source>
        <dbReference type="ARBA" id="ARBA00023136"/>
    </source>
</evidence>
<evidence type="ECO:0000259" key="13">
    <source>
        <dbReference type="PROSITE" id="PS50885"/>
    </source>
</evidence>
<dbReference type="InterPro" id="IPR003594">
    <property type="entry name" value="HATPase_dom"/>
</dbReference>
<organism evidence="14 15">
    <name type="scientific">Lampropedia puyangensis</name>
    <dbReference type="NCBI Taxonomy" id="1330072"/>
    <lineage>
        <taxon>Bacteria</taxon>
        <taxon>Pseudomonadati</taxon>
        <taxon>Pseudomonadota</taxon>
        <taxon>Betaproteobacteria</taxon>
        <taxon>Burkholderiales</taxon>
        <taxon>Comamonadaceae</taxon>
        <taxon>Lampropedia</taxon>
    </lineage>
</organism>
<evidence type="ECO:0000256" key="9">
    <source>
        <dbReference type="ARBA" id="ARBA00023012"/>
    </source>
</evidence>
<evidence type="ECO:0000256" key="3">
    <source>
        <dbReference type="ARBA" id="ARBA00012438"/>
    </source>
</evidence>
<dbReference type="InterPro" id="IPR003661">
    <property type="entry name" value="HisK_dim/P_dom"/>
</dbReference>
<dbReference type="InterPro" id="IPR004358">
    <property type="entry name" value="Sig_transdc_His_kin-like_C"/>
</dbReference>
<accession>A0A4V4GS85</accession>
<keyword evidence="15" id="KW-1185">Reference proteome</keyword>
<evidence type="ECO:0000256" key="11">
    <source>
        <dbReference type="SAM" id="Phobius"/>
    </source>
</evidence>
<keyword evidence="4" id="KW-0597">Phosphoprotein</keyword>
<evidence type="ECO:0000256" key="1">
    <source>
        <dbReference type="ARBA" id="ARBA00000085"/>
    </source>
</evidence>
<dbReference type="InterPro" id="IPR036890">
    <property type="entry name" value="HATPase_C_sf"/>
</dbReference>
<dbReference type="PRINTS" id="PR00344">
    <property type="entry name" value="BCTRLSENSOR"/>
</dbReference>
<keyword evidence="6 11" id="KW-0812">Transmembrane</keyword>